<dbReference type="OrthoDB" id="10426459at2759"/>
<accession>A0A397VIG3</accession>
<protein>
    <submittedName>
        <fullName evidence="1">Uncharacterized protein</fullName>
    </submittedName>
</protein>
<proteinExistence type="predicted"/>
<dbReference type="Proteomes" id="UP000266673">
    <property type="component" value="Unassembled WGS sequence"/>
</dbReference>
<keyword evidence="2" id="KW-1185">Reference proteome</keyword>
<evidence type="ECO:0000313" key="1">
    <source>
        <dbReference type="EMBL" id="RIB21581.1"/>
    </source>
</evidence>
<dbReference type="EMBL" id="QKWP01000352">
    <property type="protein sequence ID" value="RIB21581.1"/>
    <property type="molecule type" value="Genomic_DNA"/>
</dbReference>
<gene>
    <name evidence="1" type="ORF">C2G38_1084695</name>
</gene>
<evidence type="ECO:0000313" key="2">
    <source>
        <dbReference type="Proteomes" id="UP000266673"/>
    </source>
</evidence>
<name>A0A397VIG3_9GLOM</name>
<organism evidence="1 2">
    <name type="scientific">Gigaspora rosea</name>
    <dbReference type="NCBI Taxonomy" id="44941"/>
    <lineage>
        <taxon>Eukaryota</taxon>
        <taxon>Fungi</taxon>
        <taxon>Fungi incertae sedis</taxon>
        <taxon>Mucoromycota</taxon>
        <taxon>Glomeromycotina</taxon>
        <taxon>Glomeromycetes</taxon>
        <taxon>Diversisporales</taxon>
        <taxon>Gigasporaceae</taxon>
        <taxon>Gigaspora</taxon>
    </lineage>
</organism>
<dbReference type="AlphaFoldDB" id="A0A397VIG3"/>
<sequence>MRWNDPLLSYVVNVSKCDFLRHQFTVNEWNQIAQNPNKYNIKLDVEQIKYIRSCYEHRKNRIKIRQLMREGETQDFQEFVTEIFVILTNIWERKDLNELNEGTWEILFMTPLIEIFKRNNGNHNKGICKSIKGEKGSKSSLFRKQLQKQQEKLYHNKVNTRAESWHTVNVRRPDHSIKLETVYGDQEILFEETSGSINEVDMDKLVDDECKLVHFASDTAINRHNKILLPNERFIPDFESFCCRLEKLEIFLFHLHETQLTISIFDQPAFPIGRVRDLFHIFIPSNENSTCDSIVNFIQALWAVRVGFNEMISEFLIINEIARESRANLVGKFHDSAFILDCKKFLTFASPKRGSS</sequence>
<reference evidence="1 2" key="1">
    <citation type="submission" date="2018-06" db="EMBL/GenBank/DDBJ databases">
        <title>Comparative genomics reveals the genomic features of Rhizophagus irregularis, R. cerebriforme, R. diaphanum and Gigaspora rosea, and their symbiotic lifestyle signature.</title>
        <authorList>
            <person name="Morin E."/>
            <person name="San Clemente H."/>
            <person name="Chen E.C.H."/>
            <person name="De La Providencia I."/>
            <person name="Hainaut M."/>
            <person name="Kuo A."/>
            <person name="Kohler A."/>
            <person name="Murat C."/>
            <person name="Tang N."/>
            <person name="Roy S."/>
            <person name="Loubradou J."/>
            <person name="Henrissat B."/>
            <person name="Grigoriev I.V."/>
            <person name="Corradi N."/>
            <person name="Roux C."/>
            <person name="Martin F.M."/>
        </authorList>
    </citation>
    <scope>NUCLEOTIDE SEQUENCE [LARGE SCALE GENOMIC DNA]</scope>
    <source>
        <strain evidence="1 2">DAOM 194757</strain>
    </source>
</reference>
<comment type="caution">
    <text evidence="1">The sequence shown here is derived from an EMBL/GenBank/DDBJ whole genome shotgun (WGS) entry which is preliminary data.</text>
</comment>